<dbReference type="RefSeq" id="WP_015633990.1">
    <property type="nucleotide sequence ID" value="NC_021237.1"/>
</dbReference>
<name>A0A2C9EFU8_PSEPH</name>
<protein>
    <submittedName>
        <fullName evidence="1">Uncharacterized protein</fullName>
    </submittedName>
</protein>
<reference evidence="2" key="1">
    <citation type="journal article" date="2014" name="Genome Announc.">
        <title>Full-genome sequence of the plant growth-promoting bacterium Pseudomonas protegens CHA0.</title>
        <authorList>
            <person name="Jousset A."/>
            <person name="Schuldes J."/>
            <person name="Keel C."/>
            <person name="Maurhofer M."/>
            <person name="Daniel R."/>
            <person name="Scheu S."/>
            <person name="Thuermer A."/>
        </authorList>
    </citation>
    <scope>NUCLEOTIDE SEQUENCE [LARGE SCALE GENOMIC DNA]</scope>
    <source>
        <strain evidence="2">DSM 19095 / LMG 27888 / CFBP 6595 / CHA0</strain>
    </source>
</reference>
<dbReference type="EMBL" id="CP003190">
    <property type="protein sequence ID" value="AGL82469.1"/>
    <property type="molecule type" value="Genomic_DNA"/>
</dbReference>
<sequence length="150" mass="16847">MPYSADAAFIQEQWLGGCFPRENTLVLGSGFYCLFDLPYEHPRLINNVWMPALDYPQQDEPDFVTTLGLCTDGPQSFYARGGETAGYGGDGFLALQEKGSDALIWLVALRDTNPFNRVEIQDQYLHGESTSGVRVRIPIQRPDQLTLTWP</sequence>
<dbReference type="GeneID" id="57473652"/>
<gene>
    <name evidence="1" type="ORF">PFLCHA0_c06700</name>
</gene>
<dbReference type="HOGENOM" id="CLU_1517043_0_0_6"/>
<accession>A0A2C9EFU8</accession>
<organism evidence="1 2">
    <name type="scientific">Pseudomonas protegens (strain DSM 19095 / LMG 27888 / CFBP 6595 / CHA0)</name>
    <dbReference type="NCBI Taxonomy" id="1124983"/>
    <lineage>
        <taxon>Bacteria</taxon>
        <taxon>Pseudomonadati</taxon>
        <taxon>Pseudomonadota</taxon>
        <taxon>Gammaproteobacteria</taxon>
        <taxon>Pseudomonadales</taxon>
        <taxon>Pseudomonadaceae</taxon>
        <taxon>Pseudomonas</taxon>
    </lineage>
</organism>
<dbReference type="Proteomes" id="UP000013940">
    <property type="component" value="Chromosome"/>
</dbReference>
<dbReference type="eggNOG" id="ENOG5031UG3">
    <property type="taxonomic scope" value="Bacteria"/>
</dbReference>
<dbReference type="KEGG" id="pprc:PFLCHA0_c06700"/>
<evidence type="ECO:0000313" key="1">
    <source>
        <dbReference type="EMBL" id="AGL82469.1"/>
    </source>
</evidence>
<proteinExistence type="predicted"/>
<evidence type="ECO:0000313" key="2">
    <source>
        <dbReference type="Proteomes" id="UP000013940"/>
    </source>
</evidence>
<dbReference type="AlphaFoldDB" id="A0A2C9EFU8"/>